<gene>
    <name evidence="2" type="ORF">Ark11_1422</name>
</gene>
<keyword evidence="1" id="KW-0812">Transmembrane</keyword>
<dbReference type="EMBL" id="LN906597">
    <property type="protein sequence ID" value="CUT18221.1"/>
    <property type="molecule type" value="Genomic_DNA"/>
</dbReference>
<dbReference type="Proteomes" id="UP000198651">
    <property type="component" value="Chromosome I"/>
</dbReference>
<dbReference type="InterPro" id="IPR035992">
    <property type="entry name" value="Ricin_B-like_lectins"/>
</dbReference>
<sequence length="883" mass="101069">MSMIIVRYILVWHNCARGIFGFVSKNLIYIFFYSIILECVQLLWLHSVFRLMFISKAYKCYFVSYLFIASFYHISCIKCSVFIRFIFVFIYNFISICIIFCRVSSVIFEVVDMSNSFSLWMAIIFISYAPMVFSAAVCDTVNARFYDSHKWWKVVDINVIPSNTPDSWRFITKNIDKGIFSINLEGNYYNNLTVNVINATGLGVQGISGNDNWIVVGRGYDYVIIKQYFIDDFSGAAFRVHFRDKNTYEDCTRKIYNLFYKGASNYPIVGECEEVYIKTADKGMVIYRDVFSKYLKVRKDNYPQNDTYYIILSGYSDKQGAHIQFWHNYNSFISPEFSDGYLLKYQDFGSPVAGYFYVANNQSTNDYYSNSSNGVVLLYAYPGFNDRLLWADNANLELSENLKSYPTRWRIMSSKTGKDCTKEIMDASANSTLSGNFYSFATGKKIAISYQHTDDKKIEPKFDFVDQSYFPDGSMDQRANFILLPSILKLGSSGIWHLMTINNRCLVVDDNQKLIDQDCSHGKTDIWSYEVLGMSSDIYSMRICTSRNNLNTKICLKSDPRGNISVAPYSTTSMYDDYFTILFSRYSLGVPYTITVSGRCIGPEDKYGLVDTHLESFFCSSDSYRFNKVTYIYRPSLFYKTFNMVYHNQSFGVVSGFDKYCSTTTDRSRTVSFSSCSYGNKNQLWFLDDLFQFHNVDANKCLFDNHYNDSKGNESNVFLSDCDGGRKLVGYHYYNVRNNDRYSDIFFNLINKGINGDNLCLQVGGPYVYQNDSVFSVNCSPDSSSQLFSVDIGGADFDDFVTLVSYDNRVLVFKNLGEGTLKPSASLHDASRIKFNDGSAISIDNMGCFSGSGVNFDYVKVSPCDGSSSQIWKLFPVVVYASD</sequence>
<name>A0A0S4M7H7_9BURK</name>
<keyword evidence="3" id="KW-1185">Reference proteome</keyword>
<feature type="transmembrane region" description="Helical" evidence="1">
    <location>
        <begin position="57"/>
        <end position="75"/>
    </location>
</feature>
<evidence type="ECO:0000313" key="3">
    <source>
        <dbReference type="Proteomes" id="UP000198651"/>
    </source>
</evidence>
<keyword evidence="1" id="KW-0472">Membrane</keyword>
<dbReference type="SUPFAM" id="SSF50370">
    <property type="entry name" value="Ricin B-like lectins"/>
    <property type="match status" value="2"/>
</dbReference>
<reference evidence="3" key="1">
    <citation type="submission" date="2015-11" db="EMBL/GenBank/DDBJ databases">
        <authorList>
            <person name="Seth-Smith H.M.B."/>
        </authorList>
    </citation>
    <scope>NUCLEOTIDE SEQUENCE [LARGE SCALE GENOMIC DNA]</scope>
    <source>
        <strain evidence="3">2013Ark11</strain>
    </source>
</reference>
<feature type="transmembrane region" description="Helical" evidence="1">
    <location>
        <begin position="81"/>
        <end position="105"/>
    </location>
</feature>
<feature type="transmembrane region" description="Helical" evidence="1">
    <location>
        <begin position="117"/>
        <end position="137"/>
    </location>
</feature>
<proteinExistence type="predicted"/>
<evidence type="ECO:0000313" key="2">
    <source>
        <dbReference type="EMBL" id="CUT18221.1"/>
    </source>
</evidence>
<dbReference type="AlphaFoldDB" id="A0A0S4M7H7"/>
<feature type="transmembrane region" description="Helical" evidence="1">
    <location>
        <begin position="27"/>
        <end position="45"/>
    </location>
</feature>
<protein>
    <submittedName>
        <fullName evidence="2">Putative membrane protein</fullName>
    </submittedName>
</protein>
<dbReference type="Gene3D" id="2.80.10.50">
    <property type="match status" value="1"/>
</dbReference>
<accession>A0A0S4M7H7</accession>
<keyword evidence="1" id="KW-1133">Transmembrane helix</keyword>
<dbReference type="PROSITE" id="PS50231">
    <property type="entry name" value="RICIN_B_LECTIN"/>
    <property type="match status" value="1"/>
</dbReference>
<evidence type="ECO:0000256" key="1">
    <source>
        <dbReference type="SAM" id="Phobius"/>
    </source>
</evidence>
<organism evidence="2 3">
    <name type="scientific">Candidatus Ichthyocystis hellenicum</name>
    <dbReference type="NCBI Taxonomy" id="1561003"/>
    <lineage>
        <taxon>Bacteria</taxon>
        <taxon>Pseudomonadati</taxon>
        <taxon>Pseudomonadota</taxon>
        <taxon>Betaproteobacteria</taxon>
        <taxon>Burkholderiales</taxon>
        <taxon>Candidatus Ichthyocystis</taxon>
    </lineage>
</organism>